<reference evidence="3" key="2">
    <citation type="submission" date="2020-05" db="UniProtKB">
        <authorList>
            <consortium name="EnsemblMetazoa"/>
        </authorList>
    </citation>
    <scope>IDENTIFICATION</scope>
    <source>
        <strain evidence="3">IAEA</strain>
    </source>
</reference>
<evidence type="ECO:0000256" key="1">
    <source>
        <dbReference type="SAM" id="MobiDB-lite"/>
    </source>
</evidence>
<dbReference type="Proteomes" id="UP000092460">
    <property type="component" value="Unassembled WGS sequence"/>
</dbReference>
<dbReference type="EMBL" id="JXJN01015039">
    <property type="status" value="NOT_ANNOTATED_CDS"/>
    <property type="molecule type" value="Genomic_DNA"/>
</dbReference>
<accession>A0A1B0BIP6</accession>
<evidence type="ECO:0000313" key="4">
    <source>
        <dbReference type="Proteomes" id="UP000092460"/>
    </source>
</evidence>
<keyword evidence="2" id="KW-0472">Membrane</keyword>
<feature type="compositionally biased region" description="Acidic residues" evidence="1">
    <location>
        <begin position="63"/>
        <end position="85"/>
    </location>
</feature>
<keyword evidence="2" id="KW-0812">Transmembrane</keyword>
<proteinExistence type="predicted"/>
<protein>
    <submittedName>
        <fullName evidence="3">Uncharacterized protein</fullName>
    </submittedName>
</protein>
<feature type="region of interest" description="Disordered" evidence="1">
    <location>
        <begin position="61"/>
        <end position="85"/>
    </location>
</feature>
<evidence type="ECO:0000256" key="2">
    <source>
        <dbReference type="SAM" id="Phobius"/>
    </source>
</evidence>
<dbReference type="EnsemblMetazoa" id="GPPI031413-RA">
    <property type="protein sequence ID" value="GPPI031413-PA"/>
    <property type="gene ID" value="GPPI031413"/>
</dbReference>
<organism evidence="3 4">
    <name type="scientific">Glossina palpalis gambiensis</name>
    <dbReference type="NCBI Taxonomy" id="67801"/>
    <lineage>
        <taxon>Eukaryota</taxon>
        <taxon>Metazoa</taxon>
        <taxon>Ecdysozoa</taxon>
        <taxon>Arthropoda</taxon>
        <taxon>Hexapoda</taxon>
        <taxon>Insecta</taxon>
        <taxon>Pterygota</taxon>
        <taxon>Neoptera</taxon>
        <taxon>Endopterygota</taxon>
        <taxon>Diptera</taxon>
        <taxon>Brachycera</taxon>
        <taxon>Muscomorpha</taxon>
        <taxon>Hippoboscoidea</taxon>
        <taxon>Glossinidae</taxon>
        <taxon>Glossina</taxon>
    </lineage>
</organism>
<evidence type="ECO:0000313" key="3">
    <source>
        <dbReference type="EnsemblMetazoa" id="GPPI031413-PA"/>
    </source>
</evidence>
<reference evidence="4" key="1">
    <citation type="submission" date="2015-01" db="EMBL/GenBank/DDBJ databases">
        <authorList>
            <person name="Aksoy S."/>
            <person name="Warren W."/>
            <person name="Wilson R.K."/>
        </authorList>
    </citation>
    <scope>NUCLEOTIDE SEQUENCE [LARGE SCALE GENOMIC DNA]</scope>
    <source>
        <strain evidence="4">IAEA</strain>
    </source>
</reference>
<dbReference type="AlphaFoldDB" id="A0A1B0BIP6"/>
<sequence>MHSCFYSSSEITQELLLTLSNETNSHICDTVELGVHCAANFLVECFPLLKFKCIHFSTIAHNDDDDEDDDDDDDDDDDNYNDDDNEYFENVYNTLVYRGIGIGILSEMSALAIYLWLDSLVEIVKAMNGEVLRRESLRQMRKQENGVYM</sequence>
<keyword evidence="4" id="KW-1185">Reference proteome</keyword>
<name>A0A1B0BIP6_9MUSC</name>
<dbReference type="EMBL" id="JXJN01015038">
    <property type="status" value="NOT_ANNOTATED_CDS"/>
    <property type="molecule type" value="Genomic_DNA"/>
</dbReference>
<dbReference type="VEuPathDB" id="VectorBase:GPPI031413"/>
<feature type="transmembrane region" description="Helical" evidence="2">
    <location>
        <begin position="95"/>
        <end position="117"/>
    </location>
</feature>
<dbReference type="EMBL" id="JXJN01015037">
    <property type="status" value="NOT_ANNOTATED_CDS"/>
    <property type="molecule type" value="Genomic_DNA"/>
</dbReference>
<keyword evidence="2" id="KW-1133">Transmembrane helix</keyword>